<dbReference type="GO" id="GO:0005230">
    <property type="term" value="F:extracellular ligand-gated monoatomic ion channel activity"/>
    <property type="evidence" value="ECO:0007669"/>
    <property type="project" value="InterPro"/>
</dbReference>
<dbReference type="PANTHER" id="PTHR18945">
    <property type="entry name" value="NEUROTRANSMITTER GATED ION CHANNEL"/>
    <property type="match status" value="1"/>
</dbReference>
<keyword evidence="1" id="KW-0732">Signal</keyword>
<dbReference type="GO" id="GO:0004888">
    <property type="term" value="F:transmembrane signaling receptor activity"/>
    <property type="evidence" value="ECO:0007669"/>
    <property type="project" value="InterPro"/>
</dbReference>
<dbReference type="Gene3D" id="2.70.170.10">
    <property type="entry name" value="Neurotransmitter-gated ion-channel ligand-binding domain"/>
    <property type="match status" value="1"/>
</dbReference>
<evidence type="ECO:0000259" key="2">
    <source>
        <dbReference type="Pfam" id="PF02931"/>
    </source>
</evidence>
<dbReference type="InterPro" id="IPR006202">
    <property type="entry name" value="Neur_chan_lig-bd"/>
</dbReference>
<organism evidence="3 4">
    <name type="scientific">Dimorphilus gyrociliatus</name>
    <dbReference type="NCBI Taxonomy" id="2664684"/>
    <lineage>
        <taxon>Eukaryota</taxon>
        <taxon>Metazoa</taxon>
        <taxon>Spiralia</taxon>
        <taxon>Lophotrochozoa</taxon>
        <taxon>Annelida</taxon>
        <taxon>Polychaeta</taxon>
        <taxon>Polychaeta incertae sedis</taxon>
        <taxon>Dinophilidae</taxon>
        <taxon>Dimorphilus</taxon>
    </lineage>
</organism>
<dbReference type="InterPro" id="IPR006201">
    <property type="entry name" value="Neur_channel"/>
</dbReference>
<name>A0A7I8WEB8_9ANNE</name>
<gene>
    <name evidence="3" type="ORF">DGYR_LOCUS13769</name>
</gene>
<evidence type="ECO:0000313" key="3">
    <source>
        <dbReference type="EMBL" id="CAD5126530.1"/>
    </source>
</evidence>
<dbReference type="Proteomes" id="UP000549394">
    <property type="component" value="Unassembled WGS sequence"/>
</dbReference>
<proteinExistence type="predicted"/>
<reference evidence="3 4" key="1">
    <citation type="submission" date="2020-08" db="EMBL/GenBank/DDBJ databases">
        <authorList>
            <person name="Hejnol A."/>
        </authorList>
    </citation>
    <scope>NUCLEOTIDE SEQUENCE [LARGE SCALE GENOMIC DNA]</scope>
</reference>
<dbReference type="Pfam" id="PF02931">
    <property type="entry name" value="Neur_chan_LBD"/>
    <property type="match status" value="1"/>
</dbReference>
<evidence type="ECO:0000313" key="4">
    <source>
        <dbReference type="Proteomes" id="UP000549394"/>
    </source>
</evidence>
<dbReference type="EMBL" id="CAJFCJ010000058">
    <property type="protein sequence ID" value="CAD5126530.1"/>
    <property type="molecule type" value="Genomic_DNA"/>
</dbReference>
<dbReference type="OrthoDB" id="410315at2759"/>
<sequence>MNFSCQIALISLLIFFAYAKAENWTDPGLTWKSNKFHEFHLPLDIIWTPDLVAYNVLDPEQYVIKPLACLYPNGQVLVIPSKKYAVRCPKDKNGEYVCSISFGSWTYNKNEINVLLGSDSLDLEYYETNDFEVVSSNVVRTEKKYSCCPELYAIITYTINLKRRT</sequence>
<feature type="chain" id="PRO_5029843407" evidence="1">
    <location>
        <begin position="22"/>
        <end position="165"/>
    </location>
</feature>
<feature type="domain" description="Neurotransmitter-gated ion-channel ligand-binding" evidence="2">
    <location>
        <begin position="22"/>
        <end position="165"/>
    </location>
</feature>
<dbReference type="GO" id="GO:0016020">
    <property type="term" value="C:membrane"/>
    <property type="evidence" value="ECO:0007669"/>
    <property type="project" value="InterPro"/>
</dbReference>
<dbReference type="SUPFAM" id="SSF63712">
    <property type="entry name" value="Nicotinic receptor ligand binding domain-like"/>
    <property type="match status" value="1"/>
</dbReference>
<dbReference type="InterPro" id="IPR036734">
    <property type="entry name" value="Neur_chan_lig-bd_sf"/>
</dbReference>
<comment type="caution">
    <text evidence="3">The sequence shown here is derived from an EMBL/GenBank/DDBJ whole genome shotgun (WGS) entry which is preliminary data.</text>
</comment>
<feature type="signal peptide" evidence="1">
    <location>
        <begin position="1"/>
        <end position="21"/>
    </location>
</feature>
<accession>A0A7I8WEB8</accession>
<dbReference type="AlphaFoldDB" id="A0A7I8WEB8"/>
<protein>
    <submittedName>
        <fullName evidence="3">DgyrCDS14636</fullName>
    </submittedName>
</protein>
<evidence type="ECO:0000256" key="1">
    <source>
        <dbReference type="SAM" id="SignalP"/>
    </source>
</evidence>
<keyword evidence="4" id="KW-1185">Reference proteome</keyword>